<proteinExistence type="predicted"/>
<keyword evidence="3" id="KW-1185">Reference proteome</keyword>
<gene>
    <name evidence="2" type="ORF">LTR32_002579</name>
</gene>
<evidence type="ECO:0008006" key="4">
    <source>
        <dbReference type="Google" id="ProtNLM"/>
    </source>
</evidence>
<dbReference type="Proteomes" id="UP001308179">
    <property type="component" value="Unassembled WGS sequence"/>
</dbReference>
<evidence type="ECO:0000313" key="3">
    <source>
        <dbReference type="Proteomes" id="UP001308179"/>
    </source>
</evidence>
<dbReference type="EMBL" id="JAVRRR010000131">
    <property type="protein sequence ID" value="KAK5145726.1"/>
    <property type="molecule type" value="Genomic_DNA"/>
</dbReference>
<evidence type="ECO:0000313" key="2">
    <source>
        <dbReference type="EMBL" id="KAK5145726.1"/>
    </source>
</evidence>
<comment type="caution">
    <text evidence="2">The sequence shown here is derived from an EMBL/GenBank/DDBJ whole genome shotgun (WGS) entry which is preliminary data.</text>
</comment>
<organism evidence="2 3">
    <name type="scientific">Rachicladosporium monterosium</name>
    <dbReference type="NCBI Taxonomy" id="1507873"/>
    <lineage>
        <taxon>Eukaryota</taxon>
        <taxon>Fungi</taxon>
        <taxon>Dikarya</taxon>
        <taxon>Ascomycota</taxon>
        <taxon>Pezizomycotina</taxon>
        <taxon>Dothideomycetes</taxon>
        <taxon>Dothideomycetidae</taxon>
        <taxon>Cladosporiales</taxon>
        <taxon>Cladosporiaceae</taxon>
        <taxon>Rachicladosporium</taxon>
    </lineage>
</organism>
<feature type="region of interest" description="Disordered" evidence="1">
    <location>
        <begin position="1"/>
        <end position="30"/>
    </location>
</feature>
<sequence>MSPRKKAKTTQSSRELATWSTAPPATHQQEGSRLMHLPQEMRDLIYAFVFCSTRFSYGKRAVGRNKLRRVLPANPGKALSLLRTCRRVQTETSKQALSQVLFHFEDPEALLDKLSSVNDTVRGGIRNLRISGLSLLVSHDDEGKTEERNQYPTLMSASEHTKEILVIVKRGVGVDYAEKKQPTLLTNDVRENDAARTWEEVKVGSNEVCTIMFTSDMTDDWLFDEASEEAPILDSYKHVDEYTWPPWYFERLLETP</sequence>
<protein>
    <recommendedName>
        <fullName evidence="4">F-box domain-containing protein</fullName>
    </recommendedName>
</protein>
<dbReference type="PANTHER" id="PTHR38790">
    <property type="entry name" value="2EXR DOMAIN-CONTAINING PROTEIN-RELATED"/>
    <property type="match status" value="1"/>
</dbReference>
<feature type="compositionally biased region" description="Polar residues" evidence="1">
    <location>
        <begin position="9"/>
        <end position="30"/>
    </location>
</feature>
<evidence type="ECO:0000256" key="1">
    <source>
        <dbReference type="SAM" id="MobiDB-lite"/>
    </source>
</evidence>
<name>A0ABR0L9V3_9PEZI</name>
<reference evidence="2 3" key="1">
    <citation type="submission" date="2023-08" db="EMBL/GenBank/DDBJ databases">
        <title>Black Yeasts Isolated from many extreme environments.</title>
        <authorList>
            <person name="Coleine C."/>
            <person name="Stajich J.E."/>
            <person name="Selbmann L."/>
        </authorList>
    </citation>
    <scope>NUCLEOTIDE SEQUENCE [LARGE SCALE GENOMIC DNA]</scope>
    <source>
        <strain evidence="2 3">CCFEE 5386</strain>
    </source>
</reference>
<accession>A0ABR0L9V3</accession>